<dbReference type="AlphaFoldDB" id="A0A6J6WA20"/>
<evidence type="ECO:0000313" key="2">
    <source>
        <dbReference type="EMBL" id="CAB4661669.1"/>
    </source>
</evidence>
<reference evidence="3" key="1">
    <citation type="submission" date="2020-05" db="EMBL/GenBank/DDBJ databases">
        <authorList>
            <person name="Chiriac C."/>
            <person name="Salcher M."/>
            <person name="Ghai R."/>
            <person name="Kavagutti S V."/>
        </authorList>
    </citation>
    <scope>NUCLEOTIDE SEQUENCE</scope>
</reference>
<dbReference type="EMBL" id="CAEZWY010000002">
    <property type="protein sequence ID" value="CAB4661669.1"/>
    <property type="molecule type" value="Genomic_DNA"/>
</dbReference>
<proteinExistence type="predicted"/>
<feature type="transmembrane region" description="Helical" evidence="1">
    <location>
        <begin position="21"/>
        <end position="41"/>
    </location>
</feature>
<keyword evidence="1" id="KW-1133">Transmembrane helix</keyword>
<organism evidence="3">
    <name type="scientific">freshwater metagenome</name>
    <dbReference type="NCBI Taxonomy" id="449393"/>
    <lineage>
        <taxon>unclassified sequences</taxon>
        <taxon>metagenomes</taxon>
        <taxon>ecological metagenomes</taxon>
    </lineage>
</organism>
<name>A0A6J6WA20_9ZZZZ</name>
<evidence type="ECO:0000313" key="3">
    <source>
        <dbReference type="EMBL" id="CAB4781982.1"/>
    </source>
</evidence>
<keyword evidence="1" id="KW-0812">Transmembrane</keyword>
<protein>
    <submittedName>
        <fullName evidence="3">Unannotated protein</fullName>
    </submittedName>
</protein>
<accession>A0A6J6WA20</accession>
<sequence length="58" mass="5886">MSRSARGARKSSPSLYKSARSTSSLIIGAAALSVAAIMDLIDNGSSNATQASNTSNCH</sequence>
<keyword evidence="1" id="KW-0472">Membrane</keyword>
<gene>
    <name evidence="2" type="ORF">UFOPK2312_00030</name>
    <name evidence="3" type="ORF">UFOPK2982_00001</name>
</gene>
<dbReference type="EMBL" id="CAFAAE010000001">
    <property type="protein sequence ID" value="CAB4781982.1"/>
    <property type="molecule type" value="Genomic_DNA"/>
</dbReference>
<evidence type="ECO:0000256" key="1">
    <source>
        <dbReference type="SAM" id="Phobius"/>
    </source>
</evidence>